<keyword evidence="1" id="KW-0732">Signal</keyword>
<feature type="signal peptide" evidence="1">
    <location>
        <begin position="1"/>
        <end position="19"/>
    </location>
</feature>
<dbReference type="KEGG" id="nao:Y958_12050"/>
<dbReference type="AlphaFoldDB" id="A0A248JSK7"/>
<evidence type="ECO:0000313" key="2">
    <source>
        <dbReference type="EMBL" id="ASG21471.1"/>
    </source>
</evidence>
<dbReference type="Proteomes" id="UP000197153">
    <property type="component" value="Chromosome 1"/>
</dbReference>
<gene>
    <name evidence="2" type="ORF">Y958_12050</name>
</gene>
<evidence type="ECO:0000256" key="1">
    <source>
        <dbReference type="SAM" id="SignalP"/>
    </source>
</evidence>
<evidence type="ECO:0000313" key="3">
    <source>
        <dbReference type="Proteomes" id="UP000197153"/>
    </source>
</evidence>
<sequence>MSRSIAAHSILFSAVVAGAVGLATVARSETLSADTALKAKFDAVDVNLYYHPTKAGYQVVVTAGTQDPASTVRFMSTLAPDQETVVSVPRGAGQQALELRLRRIGDQLELVRPVS</sequence>
<accession>A0A248JSK7</accession>
<name>A0A248JSK7_9PROT</name>
<protein>
    <submittedName>
        <fullName evidence="2">Uncharacterized protein</fullName>
    </submittedName>
</protein>
<organism evidence="2 3">
    <name type="scientific">Nitrospirillum viridazoti CBAmc</name>
    <dbReference type="NCBI Taxonomy" id="1441467"/>
    <lineage>
        <taxon>Bacteria</taxon>
        <taxon>Pseudomonadati</taxon>
        <taxon>Pseudomonadota</taxon>
        <taxon>Alphaproteobacteria</taxon>
        <taxon>Rhodospirillales</taxon>
        <taxon>Azospirillaceae</taxon>
        <taxon>Nitrospirillum</taxon>
        <taxon>Nitrospirillum viridazoti</taxon>
    </lineage>
</organism>
<feature type="chain" id="PRO_5012399773" evidence="1">
    <location>
        <begin position="20"/>
        <end position="115"/>
    </location>
</feature>
<dbReference type="RefSeq" id="WP_088872174.1">
    <property type="nucleotide sequence ID" value="NZ_CP022110.1"/>
</dbReference>
<dbReference type="EMBL" id="CP022110">
    <property type="protein sequence ID" value="ASG21471.1"/>
    <property type="molecule type" value="Genomic_DNA"/>
</dbReference>
<reference evidence="2 3" key="1">
    <citation type="submission" date="2017-06" db="EMBL/GenBank/DDBJ databases">
        <title>Complete genome sequence of Nitrospirillum amazonense strain CBAmC, an endophytic nitrogen-fixing and plant growth-promoting bacterium, isolated from sugarcane.</title>
        <authorList>
            <person name="Schwab S."/>
            <person name="dos Santos Teixeira K.R."/>
            <person name="Simoes Araujo J.L."/>
            <person name="Soares Vidal M."/>
            <person name="Borges de Freitas H.R."/>
            <person name="Rivello Crivelaro A.L."/>
            <person name="Bueno de Camargo Nunes A."/>
            <person name="dos Santos C.M."/>
            <person name="Palmeira da Silva Rosa D."/>
            <person name="da Silva Padilha D."/>
            <person name="da Silva E."/>
            <person name="Araujo Terra L."/>
            <person name="Soares Mendes V."/>
            <person name="Farinelli L."/>
            <person name="Magalhaes Cruz L."/>
            <person name="Baldani J.I."/>
        </authorList>
    </citation>
    <scope>NUCLEOTIDE SEQUENCE [LARGE SCALE GENOMIC DNA]</scope>
    <source>
        <strain evidence="2 3">CBAmC</strain>
    </source>
</reference>
<keyword evidence="3" id="KW-1185">Reference proteome</keyword>
<proteinExistence type="predicted"/>